<dbReference type="InterPro" id="IPR023477">
    <property type="entry name" value="Adenylate_kinase_AdkA"/>
</dbReference>
<dbReference type="AlphaFoldDB" id="A0A9Q4GJ35"/>
<evidence type="ECO:0000256" key="3">
    <source>
        <dbReference type="ARBA" id="ARBA00007088"/>
    </source>
</evidence>
<keyword evidence="6 12" id="KW-0963">Cytoplasm</keyword>
<dbReference type="Pfam" id="PF13207">
    <property type="entry name" value="AAA_17"/>
    <property type="match status" value="1"/>
</dbReference>
<dbReference type="EC" id="2.7.4.3" evidence="4 12"/>
<dbReference type="SUPFAM" id="SSF52540">
    <property type="entry name" value="P-loop containing nucleoside triphosphate hydrolases"/>
    <property type="match status" value="1"/>
</dbReference>
<evidence type="ECO:0000256" key="11">
    <source>
        <dbReference type="ARBA" id="ARBA00033336"/>
    </source>
</evidence>
<gene>
    <name evidence="12" type="primary">adkA</name>
    <name evidence="13" type="ORF">EGH25_05700</name>
</gene>
<keyword evidence="7 12" id="KW-0808">Transferase</keyword>
<dbReference type="HAMAP" id="MF_00234">
    <property type="entry name" value="Adenylate_kinase_AdkA"/>
    <property type="match status" value="1"/>
</dbReference>
<dbReference type="NCBIfam" id="NF003122">
    <property type="entry name" value="PRK04040.1"/>
    <property type="match status" value="1"/>
</dbReference>
<organism evidence="13 14">
    <name type="scientific">Halorutilus salinus</name>
    <dbReference type="NCBI Taxonomy" id="2487751"/>
    <lineage>
        <taxon>Archaea</taxon>
        <taxon>Methanobacteriati</taxon>
        <taxon>Methanobacteriota</taxon>
        <taxon>Stenosarchaea group</taxon>
        <taxon>Halobacteria</taxon>
        <taxon>Halorutilales</taxon>
        <taxon>Halorutilaceae</taxon>
        <taxon>Halorutilus</taxon>
    </lineage>
</organism>
<feature type="binding site" evidence="12">
    <location>
        <begin position="8"/>
        <end position="16"/>
    </location>
    <ligand>
        <name>ATP</name>
        <dbReference type="ChEBI" id="CHEBI:30616"/>
    </ligand>
</feature>
<evidence type="ECO:0000256" key="2">
    <source>
        <dbReference type="ARBA" id="ARBA00004496"/>
    </source>
</evidence>
<evidence type="ECO:0000313" key="13">
    <source>
        <dbReference type="EMBL" id="MCX2818841.1"/>
    </source>
</evidence>
<reference evidence="13" key="1">
    <citation type="submission" date="2022-09" db="EMBL/GenBank/DDBJ databases">
        <title>Haloadaptaus new haloarchaeum isolated from saline soil.</title>
        <authorList>
            <person name="Duran-Viseras A."/>
            <person name="Sanchez-Porro C."/>
            <person name="Ventosa A."/>
        </authorList>
    </citation>
    <scope>NUCLEOTIDE SEQUENCE</scope>
    <source>
        <strain evidence="13">F3-133</strain>
    </source>
</reference>
<evidence type="ECO:0000313" key="14">
    <source>
        <dbReference type="Proteomes" id="UP001149411"/>
    </source>
</evidence>
<keyword evidence="10 12" id="KW-0067">ATP-binding</keyword>
<dbReference type="EMBL" id="RKLV01000004">
    <property type="protein sequence ID" value="MCX2818841.1"/>
    <property type="molecule type" value="Genomic_DNA"/>
</dbReference>
<dbReference type="GO" id="GO:0004017">
    <property type="term" value="F:AMP kinase activity"/>
    <property type="evidence" value="ECO:0007669"/>
    <property type="project" value="UniProtKB-UniRule"/>
</dbReference>
<dbReference type="RefSeq" id="WP_266086679.1">
    <property type="nucleotide sequence ID" value="NZ_RKLV01000004.1"/>
</dbReference>
<protein>
    <recommendedName>
        <fullName evidence="5 12">Adenylate kinase</fullName>
        <shortName evidence="12">AK</shortName>
        <ecNumber evidence="4 12">2.7.4.3</ecNumber>
    </recommendedName>
    <alternativeName>
        <fullName evidence="11 12">ATP-AMP transphosphorylase</fullName>
    </alternativeName>
</protein>
<evidence type="ECO:0000256" key="5">
    <source>
        <dbReference type="ARBA" id="ARBA00019926"/>
    </source>
</evidence>
<evidence type="ECO:0000256" key="10">
    <source>
        <dbReference type="ARBA" id="ARBA00022840"/>
    </source>
</evidence>
<comment type="similarity">
    <text evidence="3 12">Belongs to the archaeal adenylate kinase family.</text>
</comment>
<dbReference type="GO" id="GO:0005737">
    <property type="term" value="C:cytoplasm"/>
    <property type="evidence" value="ECO:0007669"/>
    <property type="project" value="UniProtKB-SubCell"/>
</dbReference>
<proteinExistence type="inferred from homology"/>
<dbReference type="Proteomes" id="UP001149411">
    <property type="component" value="Unassembled WGS sequence"/>
</dbReference>
<dbReference type="InterPro" id="IPR027417">
    <property type="entry name" value="P-loop_NTPase"/>
</dbReference>
<evidence type="ECO:0000256" key="4">
    <source>
        <dbReference type="ARBA" id="ARBA00012955"/>
    </source>
</evidence>
<accession>A0A9Q4GJ35</accession>
<comment type="caution">
    <text evidence="13">The sequence shown here is derived from an EMBL/GenBank/DDBJ whole genome shotgun (WGS) entry which is preliminary data.</text>
</comment>
<evidence type="ECO:0000256" key="6">
    <source>
        <dbReference type="ARBA" id="ARBA00022490"/>
    </source>
</evidence>
<keyword evidence="14" id="KW-1185">Reference proteome</keyword>
<dbReference type="Gene3D" id="3.40.50.300">
    <property type="entry name" value="P-loop containing nucleotide triphosphate hydrolases"/>
    <property type="match status" value="1"/>
</dbReference>
<name>A0A9Q4GJ35_9EURY</name>
<dbReference type="GO" id="GO:0005524">
    <property type="term" value="F:ATP binding"/>
    <property type="evidence" value="ECO:0007669"/>
    <property type="project" value="UniProtKB-UniRule"/>
</dbReference>
<evidence type="ECO:0000256" key="1">
    <source>
        <dbReference type="ARBA" id="ARBA00000582"/>
    </source>
</evidence>
<evidence type="ECO:0000256" key="8">
    <source>
        <dbReference type="ARBA" id="ARBA00022741"/>
    </source>
</evidence>
<sequence length="190" mass="20761">MTVAVLTGVPGVGATTVAEKANEALEERGAGYEVVSFGTEMLETARDEGLVEERDEMRKLPSDEQKRVQEKAGERIAERAEDTNIMVDTHCTIKTPEGYLPGLPEWVLDALQPDTVVLVEATPDEILFRRLDDETRTRDMENTEELATHQDMNRNAAMSYATLTGATVKIVENPDGGVKEAAGELVDALA</sequence>
<keyword evidence="8 12" id="KW-0547">Nucleotide-binding</keyword>
<comment type="catalytic activity">
    <reaction evidence="1 12">
        <text>AMP + ATP = 2 ADP</text>
        <dbReference type="Rhea" id="RHEA:12973"/>
        <dbReference type="ChEBI" id="CHEBI:30616"/>
        <dbReference type="ChEBI" id="CHEBI:456215"/>
        <dbReference type="ChEBI" id="CHEBI:456216"/>
        <dbReference type="EC" id="2.7.4.3"/>
    </reaction>
</comment>
<evidence type="ECO:0000256" key="9">
    <source>
        <dbReference type="ARBA" id="ARBA00022777"/>
    </source>
</evidence>
<comment type="subcellular location">
    <subcellularLocation>
        <location evidence="2 12">Cytoplasm</location>
    </subcellularLocation>
</comment>
<keyword evidence="9 12" id="KW-0418">Kinase</keyword>
<evidence type="ECO:0000256" key="12">
    <source>
        <dbReference type="HAMAP-Rule" id="MF_00234"/>
    </source>
</evidence>
<evidence type="ECO:0000256" key="7">
    <source>
        <dbReference type="ARBA" id="ARBA00022679"/>
    </source>
</evidence>